<dbReference type="EMBL" id="AWQQ01000095">
    <property type="protein sequence ID" value="PHJ37333.1"/>
    <property type="molecule type" value="Genomic_DNA"/>
</dbReference>
<name>A0A2C6MDC8_9FIRM</name>
<gene>
    <name evidence="1" type="ORF">P378_16655</name>
</gene>
<organism evidence="1 2">
    <name type="scientific">Desulforamulus profundi</name>
    <dbReference type="NCBI Taxonomy" id="1383067"/>
    <lineage>
        <taxon>Bacteria</taxon>
        <taxon>Bacillati</taxon>
        <taxon>Bacillota</taxon>
        <taxon>Clostridia</taxon>
        <taxon>Eubacteriales</taxon>
        <taxon>Peptococcaceae</taxon>
        <taxon>Desulforamulus</taxon>
    </lineage>
</organism>
<evidence type="ECO:0008006" key="3">
    <source>
        <dbReference type="Google" id="ProtNLM"/>
    </source>
</evidence>
<dbReference type="InterPro" id="IPR026002">
    <property type="entry name" value="ATC_hydrolase-like"/>
</dbReference>
<comment type="caution">
    <text evidence="1">The sequence shown here is derived from an EMBL/GenBank/DDBJ whole genome shotgun (WGS) entry which is preliminary data.</text>
</comment>
<reference evidence="1 2" key="1">
    <citation type="submission" date="2013-09" db="EMBL/GenBank/DDBJ databases">
        <title>Biodegradation of hydrocarbons in the deep terrestrial subsurface : characterization of a microbial consortium composed of two Desulfotomaculum species originating from a deep geological formation.</title>
        <authorList>
            <person name="Aullo T."/>
            <person name="Berlendis S."/>
            <person name="Lascourreges J.-F."/>
            <person name="Dessort D."/>
            <person name="Saint-Laurent S."/>
            <person name="Schraauwers B."/>
            <person name="Mas J."/>
            <person name="Magot M."/>
            <person name="Ranchou-Peyruse A."/>
        </authorList>
    </citation>
    <scope>NUCLEOTIDE SEQUENCE [LARGE SCALE GENOMIC DNA]</scope>
    <source>
        <strain evidence="1 2">Bs107</strain>
    </source>
</reference>
<evidence type="ECO:0000313" key="2">
    <source>
        <dbReference type="Proteomes" id="UP000222564"/>
    </source>
</evidence>
<dbReference type="AlphaFoldDB" id="A0A2C6MDC8"/>
<evidence type="ECO:0000313" key="1">
    <source>
        <dbReference type="EMBL" id="PHJ37333.1"/>
    </source>
</evidence>
<accession>A0A2C6MDC8</accession>
<proteinExistence type="predicted"/>
<dbReference type="Pfam" id="PF14196">
    <property type="entry name" value="ATC_hydrolase"/>
    <property type="match status" value="1"/>
</dbReference>
<dbReference type="RefSeq" id="WP_099083804.1">
    <property type="nucleotide sequence ID" value="NZ_AWQQ01000095.1"/>
</dbReference>
<protein>
    <recommendedName>
        <fullName evidence="3">L-2-amino-thiazoline-4-carboxylic acid hydrolase</fullName>
    </recommendedName>
</protein>
<dbReference type="Proteomes" id="UP000222564">
    <property type="component" value="Unassembled WGS sequence"/>
</dbReference>
<sequence length="218" mass="25861">MNRFILSISMHKSKKCFCEKYGHDWFDNFRKLSFRYFDDIVPNIPNIGESVFSMNYKFAPIYIAWYKALEQLKLEPSEIDKEIWLLNENFMKIFPQFLLKMSGKIYVDSFRSKAARHIERQKQGKLHLYDWKISFRNINDNCFEIDIIECAFKKLSKDFNVPQLLPGICRMDYLMANLMGNGFTRSKTLGDGDDCCNCSYSKIGYCEWSPEKGFVERK</sequence>
<keyword evidence="2" id="KW-1185">Reference proteome</keyword>
<dbReference type="OrthoDB" id="1495276at2"/>